<dbReference type="HAMAP" id="MF_01471">
    <property type="entry name" value="Cas2"/>
    <property type="match status" value="1"/>
</dbReference>
<organism evidence="10 11">
    <name type="scientific">Sinimarinibacterium flocculans</name>
    <dbReference type="NCBI Taxonomy" id="985250"/>
    <lineage>
        <taxon>Bacteria</taxon>
        <taxon>Pseudomonadati</taxon>
        <taxon>Pseudomonadota</taxon>
        <taxon>Gammaproteobacteria</taxon>
        <taxon>Nevskiales</taxon>
        <taxon>Nevskiaceae</taxon>
        <taxon>Sinimarinibacterium</taxon>
    </lineage>
</organism>
<reference evidence="10 11" key="1">
    <citation type="submission" date="2018-04" db="EMBL/GenBank/DDBJ databases">
        <title>Genomic Encyclopedia of Type Strains, Phase IV (KMG-IV): sequencing the most valuable type-strain genomes for metagenomic binning, comparative biology and taxonomic classification.</title>
        <authorList>
            <person name="Goeker M."/>
        </authorList>
    </citation>
    <scope>NUCLEOTIDE SEQUENCE [LARGE SCALE GENOMIC DNA]</scope>
    <source>
        <strain evidence="10 11">DSM 104150</strain>
    </source>
</reference>
<evidence type="ECO:0000256" key="5">
    <source>
        <dbReference type="ARBA" id="ARBA00022759"/>
    </source>
</evidence>
<dbReference type="GO" id="GO:0004521">
    <property type="term" value="F:RNA endonuclease activity"/>
    <property type="evidence" value="ECO:0007669"/>
    <property type="project" value="InterPro"/>
</dbReference>
<dbReference type="EC" id="3.1.-.-" evidence="9"/>
<evidence type="ECO:0000256" key="4">
    <source>
        <dbReference type="ARBA" id="ARBA00022723"/>
    </source>
</evidence>
<dbReference type="EMBL" id="QICN01000001">
    <property type="protein sequence ID" value="PXV71552.1"/>
    <property type="molecule type" value="Genomic_DNA"/>
</dbReference>
<dbReference type="SUPFAM" id="SSF143430">
    <property type="entry name" value="TTP0101/SSO1404-like"/>
    <property type="match status" value="1"/>
</dbReference>
<evidence type="ECO:0000256" key="8">
    <source>
        <dbReference type="ARBA" id="ARBA00023118"/>
    </source>
</evidence>
<keyword evidence="8 9" id="KW-0051">Antiviral defense</keyword>
<dbReference type="RefSeq" id="WP_211307161.1">
    <property type="nucleotide sequence ID" value="NZ_CAWNXA010000001.1"/>
</dbReference>
<dbReference type="InterPro" id="IPR021127">
    <property type="entry name" value="CRISPR_associated_Cas2"/>
</dbReference>
<keyword evidence="6 9" id="KW-0378">Hydrolase</keyword>
<dbReference type="GO" id="GO:0051607">
    <property type="term" value="P:defense response to virus"/>
    <property type="evidence" value="ECO:0007669"/>
    <property type="project" value="UniProtKB-UniRule"/>
</dbReference>
<proteinExistence type="inferred from homology"/>
<comment type="cofactor">
    <cofactor evidence="1 9">
        <name>Mg(2+)</name>
        <dbReference type="ChEBI" id="CHEBI:18420"/>
    </cofactor>
</comment>
<dbReference type="GO" id="GO:0043571">
    <property type="term" value="P:maintenance of CRISPR repeat elements"/>
    <property type="evidence" value="ECO:0007669"/>
    <property type="project" value="UniProtKB-UniRule"/>
</dbReference>
<keyword evidence="5 9" id="KW-0255">Endonuclease</keyword>
<feature type="binding site" evidence="9">
    <location>
        <position position="15"/>
    </location>
    <ligand>
        <name>Mg(2+)</name>
        <dbReference type="ChEBI" id="CHEBI:18420"/>
        <note>catalytic</note>
    </ligand>
</feature>
<name>A0A318EKY7_9GAMM</name>
<evidence type="ECO:0000256" key="2">
    <source>
        <dbReference type="ARBA" id="ARBA00009959"/>
    </source>
</evidence>
<evidence type="ECO:0000256" key="3">
    <source>
        <dbReference type="ARBA" id="ARBA00022722"/>
    </source>
</evidence>
<dbReference type="Pfam" id="PF09827">
    <property type="entry name" value="CRISPR_Cas2"/>
    <property type="match status" value="1"/>
</dbReference>
<keyword evidence="4 9" id="KW-0479">Metal-binding</keyword>
<evidence type="ECO:0000313" key="10">
    <source>
        <dbReference type="EMBL" id="PXV71552.1"/>
    </source>
</evidence>
<keyword evidence="3 9" id="KW-0540">Nuclease</keyword>
<evidence type="ECO:0000256" key="7">
    <source>
        <dbReference type="ARBA" id="ARBA00022842"/>
    </source>
</evidence>
<evidence type="ECO:0000313" key="11">
    <source>
        <dbReference type="Proteomes" id="UP000248330"/>
    </source>
</evidence>
<evidence type="ECO:0000256" key="9">
    <source>
        <dbReference type="HAMAP-Rule" id="MF_01471"/>
    </source>
</evidence>
<dbReference type="NCBIfam" id="TIGR01573">
    <property type="entry name" value="cas2"/>
    <property type="match status" value="1"/>
</dbReference>
<dbReference type="InterPro" id="IPR019199">
    <property type="entry name" value="Virulence_VapD/CRISPR_Cas2"/>
</dbReference>
<accession>A0A318EKY7</accession>
<sequence length="108" mass="12531">MLTGYRLMWMLVMFDLPVVEDKERKAATAFRKALLDQGFEMAQFSVYLRHCTGPEQADTLTKRVESELPDGGKVDILYFTDKQYERIATFVGKKRASARKNPDQFNLF</sequence>
<protein>
    <recommendedName>
        <fullName evidence="9">CRISPR-associated endoribonuclease Cas2</fullName>
        <ecNumber evidence="9">3.1.-.-</ecNumber>
    </recommendedName>
</protein>
<comment type="similarity">
    <text evidence="2 9">Belongs to the CRISPR-associated endoribonuclease Cas2 protein family.</text>
</comment>
<gene>
    <name evidence="9" type="primary">cas2</name>
    <name evidence="10" type="ORF">C8D93_101604</name>
</gene>
<dbReference type="AlphaFoldDB" id="A0A318EKY7"/>
<dbReference type="GO" id="GO:0046872">
    <property type="term" value="F:metal ion binding"/>
    <property type="evidence" value="ECO:0007669"/>
    <property type="project" value="UniProtKB-UniRule"/>
</dbReference>
<evidence type="ECO:0000256" key="1">
    <source>
        <dbReference type="ARBA" id="ARBA00001946"/>
    </source>
</evidence>
<keyword evidence="11" id="KW-1185">Reference proteome</keyword>
<comment type="function">
    <text evidence="9">CRISPR (clustered regularly interspaced short palindromic repeat), is an adaptive immune system that provides protection against mobile genetic elements (viruses, transposable elements and conjugative plasmids). CRISPR clusters contain sequences complementary to antecedent mobile elements and target invading nucleic acids. CRISPR clusters are transcribed and processed into CRISPR RNA (crRNA). Functions as a ssRNA-specific endoribonuclease. Involved in the integration of spacer DNA into the CRISPR cassette.</text>
</comment>
<dbReference type="GO" id="GO:0016787">
    <property type="term" value="F:hydrolase activity"/>
    <property type="evidence" value="ECO:0007669"/>
    <property type="project" value="UniProtKB-KW"/>
</dbReference>
<keyword evidence="7 9" id="KW-0460">Magnesium</keyword>
<dbReference type="Proteomes" id="UP000248330">
    <property type="component" value="Unassembled WGS sequence"/>
</dbReference>
<comment type="caution">
    <text evidence="10">The sequence shown here is derived from an EMBL/GenBank/DDBJ whole genome shotgun (WGS) entry which is preliminary data.</text>
</comment>
<evidence type="ECO:0000256" key="6">
    <source>
        <dbReference type="ARBA" id="ARBA00022801"/>
    </source>
</evidence>
<dbReference type="Gene3D" id="3.30.70.240">
    <property type="match status" value="1"/>
</dbReference>
<comment type="subunit">
    <text evidence="9">Homodimer, forms a heterotetramer with a Cas1 homodimer.</text>
</comment>